<proteinExistence type="predicted"/>
<evidence type="ECO:0000313" key="2">
    <source>
        <dbReference type="EMBL" id="MEH7827637.1"/>
    </source>
</evidence>
<evidence type="ECO:0000256" key="1">
    <source>
        <dbReference type="SAM" id="MobiDB-lite"/>
    </source>
</evidence>
<comment type="caution">
    <text evidence="2">The sequence shown here is derived from an EMBL/GenBank/DDBJ whole genome shotgun (WGS) entry which is preliminary data.</text>
</comment>
<protein>
    <submittedName>
        <fullName evidence="2">Uncharacterized protein</fullName>
    </submittedName>
</protein>
<dbReference type="RefSeq" id="WP_335420809.1">
    <property type="nucleotide sequence ID" value="NZ_JBALHR010000002.1"/>
</dbReference>
<name>A0ABU8BSI8_9RHOB</name>
<dbReference type="EMBL" id="JBALHR010000002">
    <property type="protein sequence ID" value="MEH7827637.1"/>
    <property type="molecule type" value="Genomic_DNA"/>
</dbReference>
<accession>A0ABU8BSI8</accession>
<gene>
    <name evidence="2" type="ORF">V6590_05720</name>
</gene>
<sequence length="229" mass="25073">MTNKLDIWNAHADIDPKFTKAITGKAYKGTSPNPQYVIYCLTQLFGPVGQGFGWRVLAEGFEHMGSEVLHWCRIEFWHTDKANGYESYGQTRAAYNTSGGKYMVDEDAPKKSLTDAIVKAASHLGIAANIFLGRWDDSKYVAEVAAAYQSDSAPASSPATQAKPPQSKPAARDWQKVQANMMDAIKNIGLIVCNDNNFKRDLAAMKSAAPELASHVEAEINTKREAEAA</sequence>
<feature type="region of interest" description="Disordered" evidence="1">
    <location>
        <begin position="152"/>
        <end position="173"/>
    </location>
</feature>
<organism evidence="2 3">
    <name type="scientific">Gemmobacter denitrificans</name>
    <dbReference type="NCBI Taxonomy" id="3123040"/>
    <lineage>
        <taxon>Bacteria</taxon>
        <taxon>Pseudomonadati</taxon>
        <taxon>Pseudomonadota</taxon>
        <taxon>Alphaproteobacteria</taxon>
        <taxon>Rhodobacterales</taxon>
        <taxon>Paracoccaceae</taxon>
        <taxon>Gemmobacter</taxon>
    </lineage>
</organism>
<keyword evidence="3" id="KW-1185">Reference proteome</keyword>
<evidence type="ECO:0000313" key="3">
    <source>
        <dbReference type="Proteomes" id="UP001431963"/>
    </source>
</evidence>
<reference evidence="2" key="1">
    <citation type="submission" date="2024-02" db="EMBL/GenBank/DDBJ databases">
        <title>Genome sequences of strain Gemmobacter sp. JM10B15.</title>
        <authorList>
            <person name="Zhang M."/>
        </authorList>
    </citation>
    <scope>NUCLEOTIDE SEQUENCE</scope>
    <source>
        <strain evidence="2">JM10B15</strain>
    </source>
</reference>
<dbReference type="Proteomes" id="UP001431963">
    <property type="component" value="Unassembled WGS sequence"/>
</dbReference>
<feature type="compositionally biased region" description="Polar residues" evidence="1">
    <location>
        <begin position="152"/>
        <end position="164"/>
    </location>
</feature>